<keyword evidence="1" id="KW-0472">Membrane</keyword>
<sequence length="139" mass="15222">MSSKSDANFVSPNISEIPSKHMESSEERVTAEGSIIPCLLSPNVPLCLVRFAAAVAAARNCPTSTFGMGRNLQEKGVSLFWCKFLENLNFEFGSFPWESSSFSPPNSTLKISYIFLLLVTVGGGFFFGVYFLASTDKKK</sequence>
<keyword evidence="1" id="KW-0812">Transmembrane</keyword>
<proteinExistence type="predicted"/>
<organism evidence="2 3">
    <name type="scientific">Solanum stoloniferum</name>
    <dbReference type="NCBI Taxonomy" id="62892"/>
    <lineage>
        <taxon>Eukaryota</taxon>
        <taxon>Viridiplantae</taxon>
        <taxon>Streptophyta</taxon>
        <taxon>Embryophyta</taxon>
        <taxon>Tracheophyta</taxon>
        <taxon>Spermatophyta</taxon>
        <taxon>Magnoliopsida</taxon>
        <taxon>eudicotyledons</taxon>
        <taxon>Gunneridae</taxon>
        <taxon>Pentapetalae</taxon>
        <taxon>asterids</taxon>
        <taxon>lamiids</taxon>
        <taxon>Solanales</taxon>
        <taxon>Solanaceae</taxon>
        <taxon>Solanoideae</taxon>
        <taxon>Solaneae</taxon>
        <taxon>Solanum</taxon>
    </lineage>
</organism>
<reference evidence="2 3" key="1">
    <citation type="submission" date="2024-05" db="EMBL/GenBank/DDBJ databases">
        <title>De novo assembly of an allotetraploid wild potato.</title>
        <authorList>
            <person name="Hosaka A.J."/>
        </authorList>
    </citation>
    <scope>NUCLEOTIDE SEQUENCE [LARGE SCALE GENOMIC DNA]</scope>
    <source>
        <tissue evidence="2">Young leaves</tissue>
    </source>
</reference>
<feature type="transmembrane region" description="Helical" evidence="1">
    <location>
        <begin position="111"/>
        <end position="133"/>
    </location>
</feature>
<comment type="caution">
    <text evidence="2">The sequence shown here is derived from an EMBL/GenBank/DDBJ whole genome shotgun (WGS) entry which is preliminary data.</text>
</comment>
<keyword evidence="3" id="KW-1185">Reference proteome</keyword>
<gene>
    <name evidence="2" type="ORF">AABB24_025083</name>
</gene>
<protein>
    <submittedName>
        <fullName evidence="2">Uncharacterized protein</fullName>
    </submittedName>
</protein>
<evidence type="ECO:0000313" key="3">
    <source>
        <dbReference type="Proteomes" id="UP001627284"/>
    </source>
</evidence>
<keyword evidence="1" id="KW-1133">Transmembrane helix</keyword>
<dbReference type="Proteomes" id="UP001627284">
    <property type="component" value="Unassembled WGS sequence"/>
</dbReference>
<dbReference type="AlphaFoldDB" id="A0ABD2SRC2"/>
<name>A0ABD2SRC2_9SOLN</name>
<evidence type="ECO:0000256" key="1">
    <source>
        <dbReference type="SAM" id="Phobius"/>
    </source>
</evidence>
<accession>A0ABD2SRC2</accession>
<dbReference type="EMBL" id="JBJKTR010000014">
    <property type="protein sequence ID" value="KAL3346465.1"/>
    <property type="molecule type" value="Genomic_DNA"/>
</dbReference>
<evidence type="ECO:0000313" key="2">
    <source>
        <dbReference type="EMBL" id="KAL3346465.1"/>
    </source>
</evidence>